<dbReference type="Proteomes" id="UP000245119">
    <property type="component" value="Linkage Group LG3"/>
</dbReference>
<evidence type="ECO:0000256" key="9">
    <source>
        <dbReference type="ARBA" id="ARBA00023136"/>
    </source>
</evidence>
<feature type="domain" description="Cadherin" evidence="13">
    <location>
        <begin position="1636"/>
        <end position="1737"/>
    </location>
</feature>
<dbReference type="SUPFAM" id="SSF49313">
    <property type="entry name" value="Cadherin-like"/>
    <property type="match status" value="19"/>
</dbReference>
<evidence type="ECO:0000256" key="12">
    <source>
        <dbReference type="PROSITE-ProRule" id="PRU00043"/>
    </source>
</evidence>
<feature type="domain" description="Cadherin" evidence="13">
    <location>
        <begin position="1019"/>
        <end position="1121"/>
    </location>
</feature>
<evidence type="ECO:0000256" key="1">
    <source>
        <dbReference type="ARBA" id="ARBA00004167"/>
    </source>
</evidence>
<dbReference type="EMBL" id="PZQS01000003">
    <property type="protein sequence ID" value="PVD35246.1"/>
    <property type="molecule type" value="Genomic_DNA"/>
</dbReference>
<dbReference type="PANTHER" id="PTHR24027:SF438">
    <property type="entry name" value="CADHERIN 23"/>
    <property type="match status" value="1"/>
</dbReference>
<evidence type="ECO:0000256" key="11">
    <source>
        <dbReference type="ARBA" id="ARBA00023180"/>
    </source>
</evidence>
<dbReference type="STRING" id="400727.A0A2T7PP86"/>
<feature type="domain" description="Cadherin" evidence="13">
    <location>
        <begin position="1339"/>
        <end position="1453"/>
    </location>
</feature>
<feature type="domain" description="Cadherin" evidence="13">
    <location>
        <begin position="809"/>
        <end position="913"/>
    </location>
</feature>
<evidence type="ECO:0000256" key="5">
    <source>
        <dbReference type="ARBA" id="ARBA00022737"/>
    </source>
</evidence>
<keyword evidence="8" id="KW-1133">Transmembrane helix</keyword>
<dbReference type="PANTHER" id="PTHR24027">
    <property type="entry name" value="CADHERIN-23"/>
    <property type="match status" value="1"/>
</dbReference>
<feature type="domain" description="Cadherin" evidence="13">
    <location>
        <begin position="427"/>
        <end position="533"/>
    </location>
</feature>
<feature type="domain" description="Cadherin" evidence="13">
    <location>
        <begin position="708"/>
        <end position="807"/>
    </location>
</feature>
<proteinExistence type="predicted"/>
<dbReference type="FunFam" id="2.60.40.60:FF:000039">
    <property type="entry name" value="FAT atypical cadherin 3"/>
    <property type="match status" value="1"/>
</dbReference>
<dbReference type="GO" id="GO:0008013">
    <property type="term" value="F:beta-catenin binding"/>
    <property type="evidence" value="ECO:0007669"/>
    <property type="project" value="TreeGrafter"/>
</dbReference>
<accession>A0A2T7PP86</accession>
<feature type="domain" description="Cadherin" evidence="13">
    <location>
        <begin position="1453"/>
        <end position="1561"/>
    </location>
</feature>
<comment type="caution">
    <text evidence="14">The sequence shown here is derived from an EMBL/GenBank/DDBJ whole genome shotgun (WGS) entry which is preliminary data.</text>
</comment>
<keyword evidence="15" id="KW-1185">Reference proteome</keyword>
<dbReference type="FunFam" id="2.60.40.60:FF:000020">
    <property type="entry name" value="Dachsous cadherin-related 1b"/>
    <property type="match status" value="9"/>
</dbReference>
<dbReference type="FunFam" id="2.60.40.60:FF:000013">
    <property type="entry name" value="Cadherin EGF LAG seven-pass G-type receptor"/>
    <property type="match status" value="1"/>
</dbReference>
<keyword evidence="7" id="KW-0130">Cell adhesion</keyword>
<organism evidence="14 15">
    <name type="scientific">Pomacea canaliculata</name>
    <name type="common">Golden apple snail</name>
    <dbReference type="NCBI Taxonomy" id="400727"/>
    <lineage>
        <taxon>Eukaryota</taxon>
        <taxon>Metazoa</taxon>
        <taxon>Spiralia</taxon>
        <taxon>Lophotrochozoa</taxon>
        <taxon>Mollusca</taxon>
        <taxon>Gastropoda</taxon>
        <taxon>Caenogastropoda</taxon>
        <taxon>Architaenioglossa</taxon>
        <taxon>Ampullarioidea</taxon>
        <taxon>Ampullariidae</taxon>
        <taxon>Pomacea</taxon>
    </lineage>
</organism>
<dbReference type="Gene3D" id="2.60.40.60">
    <property type="entry name" value="Cadherins"/>
    <property type="match status" value="19"/>
</dbReference>
<dbReference type="PROSITE" id="PS50268">
    <property type="entry name" value="CADHERIN_2"/>
    <property type="match status" value="18"/>
</dbReference>
<dbReference type="PROSITE" id="PS00232">
    <property type="entry name" value="CADHERIN_1"/>
    <property type="match status" value="12"/>
</dbReference>
<evidence type="ECO:0000256" key="8">
    <source>
        <dbReference type="ARBA" id="ARBA00022989"/>
    </source>
</evidence>
<dbReference type="CDD" id="cd11304">
    <property type="entry name" value="Cadherin_repeat"/>
    <property type="match status" value="17"/>
</dbReference>
<evidence type="ECO:0000256" key="7">
    <source>
        <dbReference type="ARBA" id="ARBA00022889"/>
    </source>
</evidence>
<dbReference type="GO" id="GO:0048729">
    <property type="term" value="P:tissue morphogenesis"/>
    <property type="evidence" value="ECO:0007669"/>
    <property type="project" value="UniProtKB-ARBA"/>
</dbReference>
<evidence type="ECO:0000259" key="13">
    <source>
        <dbReference type="PROSITE" id="PS50268"/>
    </source>
</evidence>
<dbReference type="FunFam" id="2.60.40.60:FF:000092">
    <property type="entry name" value="Protocadherin 8"/>
    <property type="match status" value="1"/>
</dbReference>
<feature type="domain" description="Cadherin" evidence="13">
    <location>
        <begin position="99"/>
        <end position="207"/>
    </location>
</feature>
<comment type="subcellular location">
    <subcellularLocation>
        <location evidence="1">Membrane</location>
        <topology evidence="1">Single-pass membrane protein</topology>
    </subcellularLocation>
</comment>
<feature type="domain" description="Cadherin" evidence="13">
    <location>
        <begin position="914"/>
        <end position="1018"/>
    </location>
</feature>
<evidence type="ECO:0000313" key="14">
    <source>
        <dbReference type="EMBL" id="PVD35246.1"/>
    </source>
</evidence>
<keyword evidence="11" id="KW-0325">Glycoprotein</keyword>
<evidence type="ECO:0000256" key="3">
    <source>
        <dbReference type="ARBA" id="ARBA00022692"/>
    </source>
</evidence>
<dbReference type="GO" id="GO:0045296">
    <property type="term" value="F:cadherin binding"/>
    <property type="evidence" value="ECO:0007669"/>
    <property type="project" value="TreeGrafter"/>
</dbReference>
<evidence type="ECO:0000256" key="6">
    <source>
        <dbReference type="ARBA" id="ARBA00022837"/>
    </source>
</evidence>
<dbReference type="InterPro" id="IPR002126">
    <property type="entry name" value="Cadherin-like_dom"/>
</dbReference>
<dbReference type="GO" id="GO:0007156">
    <property type="term" value="P:homophilic cell adhesion via plasma membrane adhesion molecules"/>
    <property type="evidence" value="ECO:0007669"/>
    <property type="project" value="InterPro"/>
</dbReference>
<feature type="domain" description="Cadherin" evidence="13">
    <location>
        <begin position="208"/>
        <end position="312"/>
    </location>
</feature>
<dbReference type="InterPro" id="IPR039808">
    <property type="entry name" value="Cadherin"/>
</dbReference>
<evidence type="ECO:0000256" key="10">
    <source>
        <dbReference type="ARBA" id="ARBA00023157"/>
    </source>
</evidence>
<dbReference type="Pfam" id="PF00028">
    <property type="entry name" value="Cadherin"/>
    <property type="match status" value="17"/>
</dbReference>
<sequence length="2025" mass="221137">MSFTIPENISVDSYVGTVGGSAGVSPPFLAFIPSTSDGSTADATQAFRVNLDTGQIFIKAPLDRETNPNGYAFVLTTVSKPVVIEVTLQDVNDNSPVFRPDRLTLEFSESAPVGTKKPLGSVTDPDLGENSTRTCEIVSGNIDDAFSLQQQSSGFDIILDLRVNSQLDYELHSSYLLIIRAMDGGGRTGEMQVNIKILDQNDNQPIFNTSKYEVQIAENVTVGTKIIQVQATDQDSELNGKIRYSIDRKTDPENRFSIDANTGDVRVVKPLDYETQPTYRLKLEATDYGSPPLAGNAALDVKLVNINEQPANINLVFLQGADRQGHIPENTEKGTPVARISVDDPDMTVDLKVHGNITLLGGDGVFGLQITDGVISLIVVNTPPDREQKASYDLTVIVTDSGNPPLRASESFTVYIDDVNDNAPVFTMNPYRGEVQETAGIGTSVLQVNATDADDGENARIHYSIQPSTSPQSGWFTIDSNTGVITTNAAIDCEVNSQPSFVVVAQDSGDQPRSGSTLVMISVRDVNDKQPEFETSFYNARVPEDARVGECILQVHAVDPECGTSPVTYQLARSADTPPEFIVQEGTGRICIQQPLDYERNATYQFLVQAVDREGLTASAVVYVLVKDVNDNSPYFEPLRYSLNVESAMVPGPLLTVQAADLDSGINGTVTYSFLSVQGRDGGGLLSPQAAQVNISVYSGDLHPPVFTLTMYNFTVLENVPIGSRVGRVEATMSSGSTGIVYTIQYASRNWFRMDSRTGEIFTAAQLDRETQPSVLLTVQAQSPQPLYSMAQANFTLLDVNDNSPVFPAFSVQTIEVREESLRQDPVYIAHAVDVDAGNNGSVMYRLANDFGGLFAINQVSGELYLRDTLDYEKTSKYSLQIVAEDQGADVRRNASLTLTVNVKDVNDNPPVFTQSVYDFYVSEDVYLGYTFGLVNATDIDSDNNGRVSYSLESSPYLSLFGIFTVTGVLNTRDTLDREIQDLYTLVVTATDHGIPQLSATASIRIHITDANDNNPEFSRKEYKFTIPENQPRGTRVGQVTASDRDTGDNQRLQYQFAAPQTSFVINTLNGEVTTLESLDRELQEDYTLNIFVTDSGTPQRSDTATIKVKVMDVNDNAPVFTTPDGHRESVPENRPKGIQVMKVVAQDPDAGENGTVSYALTQDGSDSDALACFAVHPTSGWITTDEVLDFETRKNYTLRVVAHDNGSPRQSSHQLIYISVLDDNDEAPLFHAKHVTFDVVENVSIGTAVGVVKAEDKDSGENGRVTYYLVGGNVFSLFAVEPSTGVIQSVRNIDFEESSSHTLSIQAIDNNAIFPQSSNISVTINVIDVNDNEPEFDSDPVFLRLVKENTAVSYVVHTFIATDRDSGPNGTVRYSIASESASGPSPASGRYFNIDAVSGELSVARAIDYERVHTVAVIVSAMDMCHVPTCVLSALVTTVVFVLDVNDNPPVFESQTEVHVFEDEPVGYPLIYVVAVDVDSNQDDSGNNVITYSIVSGNQDGMFRLDPVAGLLTIAEPLDREKKSQYILNITAEDSGVPKMAAYQRLLVSVEDVNDNRPMFDFPRYETSILENKLPGSSVLTVRATDRDEGINGNLTYLIPSGMAGDKFAVDPRGGHITTTVSLDREERSYYVITDSKQYELQIAENRPQTNIITLVASDLDANANAAITYTIASGNDGSFQIDATTGQLSCKALDREVVDSYSLLVNATDHGQPQKSGFTLLRVRVLDKNDNSPRFSELTYTANIPEDVARGHTVMRVLASDPDQGQNGEVAYYLGNDTDGFFTVNSTSGDIVSPGVFDREKNASFVFNLFASDRGGSGPRNATVQIRVTISDVNDNAPVFQYRCPVRADDPDAGANGSVTYQLLSDSGNSLQYFEIISSSGLIRSKTSLQSALGYHSLLVVATDRGTPALTSTGTCVCVAGVAEIVVGSSSPQLQFQSIEYRVDIPENSPVNTTVGTVRANLAVRHRYHQPYSFDQRQPFHYTSINAAQIREYIILPPWCCRWWVEYEVQDGGSRLYSCRWWE</sequence>
<feature type="domain" description="Cadherin" evidence="13">
    <location>
        <begin position="1562"/>
        <end position="1635"/>
    </location>
</feature>
<gene>
    <name evidence="14" type="ORF">C0Q70_06527</name>
</gene>
<dbReference type="GO" id="GO:0016477">
    <property type="term" value="P:cell migration"/>
    <property type="evidence" value="ECO:0007669"/>
    <property type="project" value="TreeGrafter"/>
</dbReference>
<evidence type="ECO:0000256" key="2">
    <source>
        <dbReference type="ARBA" id="ARBA00022536"/>
    </source>
</evidence>
<keyword evidence="2" id="KW-0245">EGF-like domain</keyword>
<dbReference type="GO" id="GO:0009887">
    <property type="term" value="P:animal organ morphogenesis"/>
    <property type="evidence" value="ECO:0007669"/>
    <property type="project" value="UniProtKB-ARBA"/>
</dbReference>
<feature type="domain" description="Cadherin" evidence="13">
    <location>
        <begin position="1232"/>
        <end position="1337"/>
    </location>
</feature>
<keyword evidence="5" id="KW-0677">Repeat</keyword>
<keyword evidence="10" id="KW-1015">Disulfide bond</keyword>
<feature type="domain" description="Cadherin" evidence="13">
    <location>
        <begin position="1738"/>
        <end position="1842"/>
    </location>
</feature>
<feature type="domain" description="Cadherin" evidence="13">
    <location>
        <begin position="1848"/>
        <end position="1936"/>
    </location>
</feature>
<dbReference type="GO" id="GO:0005509">
    <property type="term" value="F:calcium ion binding"/>
    <property type="evidence" value="ECO:0007669"/>
    <property type="project" value="UniProtKB-UniRule"/>
</dbReference>
<dbReference type="PRINTS" id="PR00205">
    <property type="entry name" value="CADHERIN"/>
</dbReference>
<evidence type="ECO:0000256" key="4">
    <source>
        <dbReference type="ARBA" id="ARBA00022729"/>
    </source>
</evidence>
<keyword evidence="6 12" id="KW-0106">Calcium</keyword>
<dbReference type="GO" id="GO:0048731">
    <property type="term" value="P:system development"/>
    <property type="evidence" value="ECO:0007669"/>
    <property type="project" value="UniProtKB-ARBA"/>
</dbReference>
<reference evidence="14 15" key="1">
    <citation type="submission" date="2018-04" db="EMBL/GenBank/DDBJ databases">
        <title>The genome of golden apple snail Pomacea canaliculata provides insight into stress tolerance and invasive adaptation.</title>
        <authorList>
            <person name="Liu C."/>
            <person name="Liu B."/>
            <person name="Ren Y."/>
            <person name="Zhang Y."/>
            <person name="Wang H."/>
            <person name="Li S."/>
            <person name="Jiang F."/>
            <person name="Yin L."/>
            <person name="Zhang G."/>
            <person name="Qian W."/>
            <person name="Fan W."/>
        </authorList>
    </citation>
    <scope>NUCLEOTIDE SEQUENCE [LARGE SCALE GENOMIC DNA]</scope>
    <source>
        <strain evidence="14">SZHN2017</strain>
        <tissue evidence="14">Muscle</tissue>
    </source>
</reference>
<dbReference type="InterPro" id="IPR020894">
    <property type="entry name" value="Cadherin_CS"/>
</dbReference>
<feature type="domain" description="Cadherin" evidence="13">
    <location>
        <begin position="1123"/>
        <end position="1231"/>
    </location>
</feature>
<keyword evidence="3" id="KW-0812">Transmembrane</keyword>
<keyword evidence="9" id="KW-0472">Membrane</keyword>
<dbReference type="FunFam" id="2.60.40.60:FF:000081">
    <property type="entry name" value="protocadherin Fat 4"/>
    <property type="match status" value="1"/>
</dbReference>
<dbReference type="FunFam" id="2.60.40.60:FF:000058">
    <property type="entry name" value="FAT atypical cadherin 3"/>
    <property type="match status" value="1"/>
</dbReference>
<evidence type="ECO:0000313" key="15">
    <source>
        <dbReference type="Proteomes" id="UP000245119"/>
    </source>
</evidence>
<protein>
    <recommendedName>
        <fullName evidence="13">Cadherin domain-containing protein</fullName>
    </recommendedName>
</protein>
<feature type="domain" description="Cadherin" evidence="13">
    <location>
        <begin position="534"/>
        <end position="636"/>
    </location>
</feature>
<keyword evidence="4" id="KW-0732">Signal</keyword>
<dbReference type="OrthoDB" id="6252479at2759"/>
<feature type="domain" description="Cadherin" evidence="13">
    <location>
        <begin position="327"/>
        <end position="426"/>
    </location>
</feature>
<feature type="domain" description="Cadherin" evidence="13">
    <location>
        <begin position="47"/>
        <end position="98"/>
    </location>
</feature>
<dbReference type="SMART" id="SM00112">
    <property type="entry name" value="CA"/>
    <property type="match status" value="18"/>
</dbReference>
<name>A0A2T7PP86_POMCA</name>
<dbReference type="FunFam" id="2.60.40.60:FF:000134">
    <property type="entry name" value="protocadherin Fat 4"/>
    <property type="match status" value="1"/>
</dbReference>
<dbReference type="GO" id="GO:0016342">
    <property type="term" value="C:catenin complex"/>
    <property type="evidence" value="ECO:0007669"/>
    <property type="project" value="TreeGrafter"/>
</dbReference>
<dbReference type="InterPro" id="IPR015919">
    <property type="entry name" value="Cadherin-like_sf"/>
</dbReference>